<evidence type="ECO:0000256" key="3">
    <source>
        <dbReference type="SAM" id="MobiDB-lite"/>
    </source>
</evidence>
<dbReference type="InParanoid" id="C1FEG9"/>
<keyword evidence="1" id="KW-0479">Metal-binding</keyword>
<feature type="domain" description="Mutator-like transposase" evidence="4">
    <location>
        <begin position="172"/>
        <end position="508"/>
    </location>
</feature>
<evidence type="ECO:0000313" key="6">
    <source>
        <dbReference type="Proteomes" id="UP000002009"/>
    </source>
</evidence>
<keyword evidence="2" id="KW-0862">Zinc</keyword>
<keyword evidence="1" id="KW-0863">Zinc-finger</keyword>
<gene>
    <name evidence="5" type="ORF">MICPUN_55436</name>
</gene>
<proteinExistence type="predicted"/>
<keyword evidence="6" id="KW-1185">Reference proteome</keyword>
<dbReference type="InterPro" id="IPR013083">
    <property type="entry name" value="Znf_RING/FYVE/PHD"/>
</dbReference>
<dbReference type="OrthoDB" id="10069847at2759"/>
<dbReference type="KEGG" id="mis:MICPUN_55436"/>
<evidence type="ECO:0000259" key="4">
    <source>
        <dbReference type="Pfam" id="PF20700"/>
    </source>
</evidence>
<feature type="region of interest" description="Disordered" evidence="3">
    <location>
        <begin position="1"/>
        <end position="114"/>
    </location>
</feature>
<dbReference type="SUPFAM" id="SSF57903">
    <property type="entry name" value="FYVE/PHD zinc finger"/>
    <property type="match status" value="1"/>
</dbReference>
<dbReference type="Pfam" id="PF20700">
    <property type="entry name" value="Mutator"/>
    <property type="match status" value="1"/>
</dbReference>
<dbReference type="EMBL" id="CP001574">
    <property type="protein sequence ID" value="ACO68565.1"/>
    <property type="molecule type" value="Genomic_DNA"/>
</dbReference>
<feature type="region of interest" description="Disordered" evidence="3">
    <location>
        <begin position="800"/>
        <end position="847"/>
    </location>
</feature>
<dbReference type="GO" id="GO:0008270">
    <property type="term" value="F:zinc ion binding"/>
    <property type="evidence" value="ECO:0007669"/>
    <property type="project" value="UniProtKB-KW"/>
</dbReference>
<accession>C1FEG9</accession>
<dbReference type="AlphaFoldDB" id="C1FEG9"/>
<dbReference type="RefSeq" id="XP_002507307.1">
    <property type="nucleotide sequence ID" value="XM_002507261.1"/>
</dbReference>
<feature type="compositionally biased region" description="Basic and acidic residues" evidence="3">
    <location>
        <begin position="709"/>
        <end position="725"/>
    </location>
</feature>
<reference evidence="5 6" key="1">
    <citation type="journal article" date="2009" name="Science">
        <title>Green evolution and dynamic adaptations revealed by genomes of the marine picoeukaryotes Micromonas.</title>
        <authorList>
            <person name="Worden A.Z."/>
            <person name="Lee J.H."/>
            <person name="Mock T."/>
            <person name="Rouze P."/>
            <person name="Simmons M.P."/>
            <person name="Aerts A.L."/>
            <person name="Allen A.E."/>
            <person name="Cuvelier M.L."/>
            <person name="Derelle E."/>
            <person name="Everett M.V."/>
            <person name="Foulon E."/>
            <person name="Grimwood J."/>
            <person name="Gundlach H."/>
            <person name="Henrissat B."/>
            <person name="Napoli C."/>
            <person name="McDonald S.M."/>
            <person name="Parker M.S."/>
            <person name="Rombauts S."/>
            <person name="Salamov A."/>
            <person name="Von Dassow P."/>
            <person name="Badger J.H."/>
            <person name="Coutinho P.M."/>
            <person name="Demir E."/>
            <person name="Dubchak I."/>
            <person name="Gentemann C."/>
            <person name="Eikrem W."/>
            <person name="Gready J.E."/>
            <person name="John U."/>
            <person name="Lanier W."/>
            <person name="Lindquist E.A."/>
            <person name="Lucas S."/>
            <person name="Mayer K.F."/>
            <person name="Moreau H."/>
            <person name="Not F."/>
            <person name="Otillar R."/>
            <person name="Panaud O."/>
            <person name="Pangilinan J."/>
            <person name="Paulsen I."/>
            <person name="Piegu B."/>
            <person name="Poliakov A."/>
            <person name="Robbens S."/>
            <person name="Schmutz J."/>
            <person name="Toulza E."/>
            <person name="Wyss T."/>
            <person name="Zelensky A."/>
            <person name="Zhou K."/>
            <person name="Armbrust E.V."/>
            <person name="Bhattacharya D."/>
            <person name="Goodenough U.W."/>
            <person name="Van de Peer Y."/>
            <person name="Grigoriev I.V."/>
        </authorList>
    </citation>
    <scope>NUCLEOTIDE SEQUENCE [LARGE SCALE GENOMIC DNA]</scope>
    <source>
        <strain evidence="6">RCC299 / NOUM17</strain>
    </source>
</reference>
<dbReference type="InterPro" id="IPR011011">
    <property type="entry name" value="Znf_FYVE_PHD"/>
</dbReference>
<feature type="compositionally biased region" description="Polar residues" evidence="3">
    <location>
        <begin position="92"/>
        <end position="102"/>
    </location>
</feature>
<feature type="compositionally biased region" description="Acidic residues" evidence="3">
    <location>
        <begin position="826"/>
        <end position="836"/>
    </location>
</feature>
<feature type="compositionally biased region" description="Basic residues" evidence="3">
    <location>
        <begin position="61"/>
        <end position="77"/>
    </location>
</feature>
<feature type="compositionally biased region" description="Basic and acidic residues" evidence="3">
    <location>
        <begin position="837"/>
        <end position="847"/>
    </location>
</feature>
<evidence type="ECO:0000313" key="5">
    <source>
        <dbReference type="EMBL" id="ACO68565.1"/>
    </source>
</evidence>
<dbReference type="GeneID" id="8250232"/>
<evidence type="ECO:0000256" key="2">
    <source>
        <dbReference type="ARBA" id="ARBA00022833"/>
    </source>
</evidence>
<feature type="compositionally biased region" description="Acidic residues" evidence="3">
    <location>
        <begin position="733"/>
        <end position="751"/>
    </location>
</feature>
<feature type="region of interest" description="Disordered" evidence="3">
    <location>
        <begin position="704"/>
        <end position="753"/>
    </location>
</feature>
<organism evidence="5 6">
    <name type="scientific">Micromonas commoda (strain RCC299 / NOUM17 / CCMP2709)</name>
    <name type="common">Picoplanktonic green alga</name>
    <dbReference type="NCBI Taxonomy" id="296587"/>
    <lineage>
        <taxon>Eukaryota</taxon>
        <taxon>Viridiplantae</taxon>
        <taxon>Chlorophyta</taxon>
        <taxon>Mamiellophyceae</taxon>
        <taxon>Mamiellales</taxon>
        <taxon>Mamiellaceae</taxon>
        <taxon>Micromonas</taxon>
    </lineage>
</organism>
<dbReference type="Proteomes" id="UP000002009">
    <property type="component" value="Chromosome 1"/>
</dbReference>
<evidence type="ECO:0000256" key="1">
    <source>
        <dbReference type="ARBA" id="ARBA00022771"/>
    </source>
</evidence>
<dbReference type="InterPro" id="IPR049012">
    <property type="entry name" value="Mutator_transp_dom"/>
</dbReference>
<dbReference type="Gene3D" id="3.30.40.10">
    <property type="entry name" value="Zinc/RING finger domain, C3HC4 (zinc finger)"/>
    <property type="match status" value="1"/>
</dbReference>
<sequence>MLPASGHGHGDHSAHPEQSIAQALNFEALDLTGTNPWVDDVDMETSQGDEGPFTLQEAVSKRRRGRPKGSSTKKRRRSQSEPRMVGVRERTQTQLFSPSKNMKVSDEPHGKMVEKSPTELLPLDAPWVDIRGERVIIELHQLDQSLQQVPCGSCPLDGHLRLARDITTGKLTDTQTGLAHEFFMECDKCMLGHPLATSSKIETSEGVAGRKPFVVNRAAVTAGELCGVRRERQTKMLMMMGIKGIMKDKTWMVHADEVYLEVEYVHYNQIKENRRKVRAYMEKKGFTPDEHGRIAIVVSADGSWAIKGYTSNCGQASLIFSCEDFDRLVVAQDFRQKTCSTCDWYGKNKPSWVVPPHVCRKNYTDTSKSMEQDILISLVDDVAIYEHKTVDGTMEEKPMEERLVIEAVCADEDSSFWNRITQDGALKNQFAPRKLSDVNHLSNCLMRRLAGQKAKKMKNTSLLSNAVCQKFCTSFRWIVKQNTGDHQRAKAQLENMICHYFDDHTNCGDFPKLNEDGTPKEQWCRAQVAAENEAEEGDDHAGPTNFPRNKYLDKIVTVKRGKYEETIVDGATKKTLVGAEDYEINYFDDVKEVFKVFLTDQVIKAATSGYSSNVNESLHSVQVSMMNGKHTFKGQRGNYVMCMQAATLKHSLGMDYVLNLLPRCGVPVTLEMTRHFNRATKKAEAKKLYYKKIETKLIRKKRRMLKRKQSFEDRRNKPEDYRKGMALDALQEKDDDSADDEADSETEEPDGTGDLVQCLRCHKREATEENPMLFCCNQMTCGQAIHEECAGGWSYVVPPPKGDPNREESLKSWPCPECQYKSQMSEDPESELIAEPEELHAPPERHL</sequence>
<protein>
    <recommendedName>
        <fullName evidence="4">Mutator-like transposase domain-containing protein</fullName>
    </recommendedName>
</protein>
<name>C1FEG9_MICCC</name>
<feature type="compositionally biased region" description="Basic and acidic residues" evidence="3">
    <location>
        <begin position="103"/>
        <end position="114"/>
    </location>
</feature>